<dbReference type="InterPro" id="IPR057188">
    <property type="entry name" value="DUF7866"/>
</dbReference>
<evidence type="ECO:0000256" key="1">
    <source>
        <dbReference type="SAM" id="SignalP"/>
    </source>
</evidence>
<keyword evidence="1" id="KW-0732">Signal</keyword>
<feature type="signal peptide" evidence="1">
    <location>
        <begin position="1"/>
        <end position="32"/>
    </location>
</feature>
<proteinExistence type="predicted"/>
<dbReference type="Pfam" id="PF25268">
    <property type="entry name" value="DUF7866"/>
    <property type="match status" value="1"/>
</dbReference>
<evidence type="ECO:0000313" key="4">
    <source>
        <dbReference type="Proteomes" id="UP000287651"/>
    </source>
</evidence>
<protein>
    <recommendedName>
        <fullName evidence="2">DUF7866 domain-containing protein</fullName>
    </recommendedName>
</protein>
<organism evidence="3 4">
    <name type="scientific">Ensete ventricosum</name>
    <name type="common">Abyssinian banana</name>
    <name type="synonym">Musa ensete</name>
    <dbReference type="NCBI Taxonomy" id="4639"/>
    <lineage>
        <taxon>Eukaryota</taxon>
        <taxon>Viridiplantae</taxon>
        <taxon>Streptophyta</taxon>
        <taxon>Embryophyta</taxon>
        <taxon>Tracheophyta</taxon>
        <taxon>Spermatophyta</taxon>
        <taxon>Magnoliopsida</taxon>
        <taxon>Liliopsida</taxon>
        <taxon>Zingiberales</taxon>
        <taxon>Musaceae</taxon>
        <taxon>Ensete</taxon>
    </lineage>
</organism>
<accession>A0A426YT87</accession>
<name>A0A426YT87_ENSVE</name>
<gene>
    <name evidence="3" type="ORF">B296_00035758</name>
</gene>
<reference evidence="3 4" key="1">
    <citation type="journal article" date="2014" name="Agronomy (Basel)">
        <title>A Draft Genome Sequence for Ensete ventricosum, the Drought-Tolerant Tree Against Hunger.</title>
        <authorList>
            <person name="Harrison J."/>
            <person name="Moore K.A."/>
            <person name="Paszkiewicz K."/>
            <person name="Jones T."/>
            <person name="Grant M."/>
            <person name="Ambacheew D."/>
            <person name="Muzemil S."/>
            <person name="Studholme D.J."/>
        </authorList>
    </citation>
    <scope>NUCLEOTIDE SEQUENCE [LARGE SCALE GENOMIC DNA]</scope>
</reference>
<evidence type="ECO:0000313" key="3">
    <source>
        <dbReference type="EMBL" id="RRT54929.1"/>
    </source>
</evidence>
<feature type="chain" id="PRO_5019394271" description="DUF7866 domain-containing protein" evidence="1">
    <location>
        <begin position="33"/>
        <end position="110"/>
    </location>
</feature>
<sequence length="110" mass="11834">MTDMLPTAMGNLNVSLFLVLALLLSALPHKGASNTGTPSNETYVPVSPVAGLITISQDELKMCSNCKCCSDTDPNKCQEMKCCYQIKCREGKPSSECSYKPIACDCNNCT</sequence>
<dbReference type="Proteomes" id="UP000287651">
    <property type="component" value="Unassembled WGS sequence"/>
</dbReference>
<comment type="caution">
    <text evidence="3">The sequence shown here is derived from an EMBL/GenBank/DDBJ whole genome shotgun (WGS) entry which is preliminary data.</text>
</comment>
<feature type="domain" description="DUF7866" evidence="2">
    <location>
        <begin position="59"/>
        <end position="110"/>
    </location>
</feature>
<dbReference type="PANTHER" id="PTHR33786:SF5">
    <property type="entry name" value="EXPRESSED PROTEIN"/>
    <property type="match status" value="1"/>
</dbReference>
<evidence type="ECO:0000259" key="2">
    <source>
        <dbReference type="Pfam" id="PF25268"/>
    </source>
</evidence>
<dbReference type="EMBL" id="AMZH03010341">
    <property type="protein sequence ID" value="RRT54929.1"/>
    <property type="molecule type" value="Genomic_DNA"/>
</dbReference>
<dbReference type="AlphaFoldDB" id="A0A426YT87"/>
<dbReference type="PANTHER" id="PTHR33786">
    <property type="entry name" value="UBIQUITIN CARBOXYL-TERMINAL HYDROLASE"/>
    <property type="match status" value="1"/>
</dbReference>